<dbReference type="EMBL" id="MG602718">
    <property type="protein sequence ID" value="AWA82183.1"/>
    <property type="molecule type" value="Genomic_DNA"/>
</dbReference>
<evidence type="ECO:0000256" key="1">
    <source>
        <dbReference type="SAM" id="Coils"/>
    </source>
</evidence>
<feature type="transmembrane region" description="Helical" evidence="2">
    <location>
        <begin position="238"/>
        <end position="264"/>
    </location>
</feature>
<dbReference type="AlphaFoldDB" id="A0A2S0S4A8"/>
<gene>
    <name evidence="3" type="primary">orf270</name>
</gene>
<organism evidence="3">
    <name type="scientific">Cantharellus cibarius</name>
    <name type="common">Chanterelle</name>
    <dbReference type="NCBI Taxonomy" id="36066"/>
    <lineage>
        <taxon>Eukaryota</taxon>
        <taxon>Fungi</taxon>
        <taxon>Dikarya</taxon>
        <taxon>Basidiomycota</taxon>
        <taxon>Agaricomycotina</taxon>
        <taxon>Agaricomycetes</taxon>
        <taxon>Cantharellales</taxon>
        <taxon>Hydnaceae</taxon>
        <taxon>Cantharellus</taxon>
    </lineage>
</organism>
<geneLocation type="mitochondrion" evidence="3"/>
<keyword evidence="3" id="KW-0496">Mitochondrion</keyword>
<feature type="transmembrane region" description="Helical" evidence="2">
    <location>
        <begin position="187"/>
        <end position="209"/>
    </location>
</feature>
<keyword evidence="2" id="KW-1133">Transmembrane helix</keyword>
<protein>
    <submittedName>
        <fullName evidence="3">Uncharacterized protein</fullName>
    </submittedName>
</protein>
<sequence>MSLTLGGWKTFIDKLSQFSGGALTALSVESYLRGLKKDLKDEPNLRDLIETHKQITETIRELMDDKIENSVMQGAVTQAAESSRKSMEDIQSNLDKARKLSEQVVSDNVSSEDKANITQDLSNVHEVLKSKMQTLNTEISSMIDNLKSSKGSGSSSFTDWTDWSNIYDLYINVQNYIDLLSLDQKAALANIGLLFSILISTISITGILVGDRIVEYFKLEQRFPWAARYFELRRKFRYYYSVWNILLILIMTLLLLSFNIFVLFKDILMS</sequence>
<reference evidence="3" key="1">
    <citation type="journal article" date="2018" name="Int. J. Biol. Macromol.">
        <title>Characterization of the mitochondrial genomes of three species in the ectomycorrhizal genus Cantharellus and phylogeny of Agaricomycetes.</title>
        <authorList>
            <person name="Li Q."/>
            <person name="Liao M."/>
            <person name="Yang M."/>
            <person name="Xiong C."/>
            <person name="Jin X."/>
            <person name="Chen Z."/>
            <person name="Huang W."/>
        </authorList>
    </citation>
    <scope>NUCLEOTIDE SEQUENCE</scope>
    <source>
        <strain evidence="3">S28</strain>
    </source>
</reference>
<name>A0A2S0S4A8_CANCI</name>
<keyword evidence="2" id="KW-0472">Membrane</keyword>
<keyword evidence="1" id="KW-0175">Coiled coil</keyword>
<proteinExistence type="predicted"/>
<keyword evidence="2" id="KW-0812">Transmembrane</keyword>
<evidence type="ECO:0000256" key="2">
    <source>
        <dbReference type="SAM" id="Phobius"/>
    </source>
</evidence>
<feature type="coiled-coil region" evidence="1">
    <location>
        <begin position="45"/>
        <end position="100"/>
    </location>
</feature>
<accession>A0A2S0S4A8</accession>
<evidence type="ECO:0000313" key="3">
    <source>
        <dbReference type="EMBL" id="AWA82183.1"/>
    </source>
</evidence>